<gene>
    <name evidence="1" type="ORF">Syun_021356</name>
</gene>
<dbReference type="AlphaFoldDB" id="A0AAP0IFH4"/>
<comment type="caution">
    <text evidence="1">The sequence shown here is derived from an EMBL/GenBank/DDBJ whole genome shotgun (WGS) entry which is preliminary data.</text>
</comment>
<accession>A0AAP0IFH4</accession>
<reference evidence="1 2" key="1">
    <citation type="submission" date="2024-01" db="EMBL/GenBank/DDBJ databases">
        <title>Genome assemblies of Stephania.</title>
        <authorList>
            <person name="Yang L."/>
        </authorList>
    </citation>
    <scope>NUCLEOTIDE SEQUENCE [LARGE SCALE GENOMIC DNA]</scope>
    <source>
        <strain evidence="1">YNDBR</strain>
        <tissue evidence="1">Leaf</tissue>
    </source>
</reference>
<dbReference type="Proteomes" id="UP001420932">
    <property type="component" value="Unassembled WGS sequence"/>
</dbReference>
<name>A0AAP0IFH4_9MAGN</name>
<dbReference type="EMBL" id="JBBNAF010000009">
    <property type="protein sequence ID" value="KAK9114559.1"/>
    <property type="molecule type" value="Genomic_DNA"/>
</dbReference>
<evidence type="ECO:0000313" key="1">
    <source>
        <dbReference type="EMBL" id="KAK9114559.1"/>
    </source>
</evidence>
<keyword evidence="2" id="KW-1185">Reference proteome</keyword>
<proteinExistence type="predicted"/>
<protein>
    <submittedName>
        <fullName evidence="1">Uncharacterized protein</fullName>
    </submittedName>
</protein>
<evidence type="ECO:0000313" key="2">
    <source>
        <dbReference type="Proteomes" id="UP001420932"/>
    </source>
</evidence>
<organism evidence="1 2">
    <name type="scientific">Stephania yunnanensis</name>
    <dbReference type="NCBI Taxonomy" id="152371"/>
    <lineage>
        <taxon>Eukaryota</taxon>
        <taxon>Viridiplantae</taxon>
        <taxon>Streptophyta</taxon>
        <taxon>Embryophyta</taxon>
        <taxon>Tracheophyta</taxon>
        <taxon>Spermatophyta</taxon>
        <taxon>Magnoliopsida</taxon>
        <taxon>Ranunculales</taxon>
        <taxon>Menispermaceae</taxon>
        <taxon>Menispermoideae</taxon>
        <taxon>Cissampelideae</taxon>
        <taxon>Stephania</taxon>
    </lineage>
</organism>
<sequence length="164" mass="18915">MERDHQLVDSMMLQGFERRLSTSSSSDDGEKLWKQEPQSPTYRRDFFIGGDNFLELTHSSRIASFLVYFFPCKLSTPEVATVPRSTCLLAYPRICWVTEWRSFDEQGQVQGGAGRLTLRLWSQLISNRGRALERLGDQTIIKRNHILSVLIEGQFSTLFSNKYS</sequence>